<dbReference type="Gene3D" id="3.40.50.150">
    <property type="entry name" value="Vaccinia Virus protein VP39"/>
    <property type="match status" value="1"/>
</dbReference>
<protein>
    <recommendedName>
        <fullName evidence="7">SAM-dependent MTase RsmB/NOP-type domain-containing protein</fullName>
    </recommendedName>
</protein>
<organism evidence="8 9">
    <name type="scientific">Apophysomyces ossiformis</name>
    <dbReference type="NCBI Taxonomy" id="679940"/>
    <lineage>
        <taxon>Eukaryota</taxon>
        <taxon>Fungi</taxon>
        <taxon>Fungi incertae sedis</taxon>
        <taxon>Mucoromycota</taxon>
        <taxon>Mucoromycotina</taxon>
        <taxon>Mucoromycetes</taxon>
        <taxon>Mucorales</taxon>
        <taxon>Mucorineae</taxon>
        <taxon>Mucoraceae</taxon>
        <taxon>Apophysomyces</taxon>
    </lineage>
</organism>
<keyword evidence="5" id="KW-1015">Disulfide bond</keyword>
<dbReference type="InterPro" id="IPR023267">
    <property type="entry name" value="RCMT"/>
</dbReference>
<keyword evidence="2 6" id="KW-0808">Transferase</keyword>
<evidence type="ECO:0000313" key="9">
    <source>
        <dbReference type="Proteomes" id="UP000605846"/>
    </source>
</evidence>
<dbReference type="InterPro" id="IPR002870">
    <property type="entry name" value="Peptidase_M12B_N"/>
</dbReference>
<dbReference type="PRINTS" id="PR02010">
    <property type="entry name" value="RCMT9"/>
</dbReference>
<dbReference type="GO" id="GO:0001510">
    <property type="term" value="P:RNA methylation"/>
    <property type="evidence" value="ECO:0007669"/>
    <property type="project" value="InterPro"/>
</dbReference>
<evidence type="ECO:0000256" key="4">
    <source>
        <dbReference type="ARBA" id="ARBA00022884"/>
    </source>
</evidence>
<dbReference type="InterPro" id="IPR023269">
    <property type="entry name" value="RCMT_subfamily_9"/>
</dbReference>
<feature type="binding site" evidence="6">
    <location>
        <position position="159"/>
    </location>
    <ligand>
        <name>S-adenosyl-L-methionine</name>
        <dbReference type="ChEBI" id="CHEBI:59789"/>
    </ligand>
</feature>
<evidence type="ECO:0000313" key="8">
    <source>
        <dbReference type="EMBL" id="KAF7729681.1"/>
    </source>
</evidence>
<keyword evidence="3 6" id="KW-0949">S-adenosyl-L-methionine</keyword>
<dbReference type="GO" id="GO:0003723">
    <property type="term" value="F:RNA binding"/>
    <property type="evidence" value="ECO:0007669"/>
    <property type="project" value="UniProtKB-UniRule"/>
</dbReference>
<evidence type="ECO:0000256" key="1">
    <source>
        <dbReference type="ARBA" id="ARBA00022603"/>
    </source>
</evidence>
<evidence type="ECO:0000256" key="3">
    <source>
        <dbReference type="ARBA" id="ARBA00022691"/>
    </source>
</evidence>
<dbReference type="InterPro" id="IPR001678">
    <property type="entry name" value="MeTrfase_RsmB-F_NOP2_dom"/>
</dbReference>
<keyword evidence="9" id="KW-1185">Reference proteome</keyword>
<dbReference type="GO" id="GO:0008173">
    <property type="term" value="F:RNA methyltransferase activity"/>
    <property type="evidence" value="ECO:0007669"/>
    <property type="project" value="InterPro"/>
</dbReference>
<sequence length="483" mass="55103">MTAINNSSEDASPSNSLQFNIDNLPESFQRFLKENDIDPQIYTVTDLPRFVRWNTHKAAAELPTVEQLREQLQTDKVWAVTGMQGFFGVELKDQRLVDISAYKHHKVFGIDLSSAIAVEALEIEKDDHVLDLCCAPGAKLCMIANLLGEEGTGTVTGVDLAAHRLATCRSLLKKYRVGGRARLFEADGTTFDVGPPCRLGNKVLSEEEPMAKRAKREAIQPFWAPKLLRYDPQQAGRLYDKVLVDAECTHDGSINHIIKYEKWGWDQFEKNFMDPDRLANICQLQVTIQKREGQLFKSMSSVQRNLMKQGWSKLKEDGIMVYSTCSLTVSQNEENVSWFLEHHKDAVLEKVPLIEKLDIDLASIKKITSSWASPPERIARVESVVDPELYFLPDSPRSFRHYAELKHNDAFILRFSAFGRPIALNLMPNNDLFHPDARTTIIDVDGKETVERLYQQDYRIYKGYTLDDPSESWARIAIRHDIE</sequence>
<dbReference type="CDD" id="cd02440">
    <property type="entry name" value="AdoMet_MTases"/>
    <property type="match status" value="1"/>
</dbReference>
<dbReference type="PRINTS" id="PR02008">
    <property type="entry name" value="RCMTFAMILY"/>
</dbReference>
<keyword evidence="4 6" id="KW-0694">RNA-binding</keyword>
<gene>
    <name evidence="8" type="ORF">EC973_004054</name>
</gene>
<dbReference type="Pfam" id="PF01562">
    <property type="entry name" value="Pep_M12B_propep"/>
    <property type="match status" value="1"/>
</dbReference>
<dbReference type="Proteomes" id="UP000605846">
    <property type="component" value="Unassembled WGS sequence"/>
</dbReference>
<comment type="caution">
    <text evidence="8">The sequence shown here is derived from an EMBL/GenBank/DDBJ whole genome shotgun (WGS) entry which is preliminary data.</text>
</comment>
<dbReference type="PANTHER" id="PTHR22807">
    <property type="entry name" value="NOP2 YEAST -RELATED NOL1/NOP2/FMU SUN DOMAIN-CONTAINING"/>
    <property type="match status" value="1"/>
</dbReference>
<evidence type="ECO:0000256" key="6">
    <source>
        <dbReference type="PROSITE-ProRule" id="PRU01023"/>
    </source>
</evidence>
<comment type="similarity">
    <text evidence="6">Belongs to the class I-like SAM-binding methyltransferase superfamily. RsmB/NOP family.</text>
</comment>
<feature type="active site" description="Nucleophile" evidence="6">
    <location>
        <position position="325"/>
    </location>
</feature>
<evidence type="ECO:0000256" key="5">
    <source>
        <dbReference type="ARBA" id="ARBA00023157"/>
    </source>
</evidence>
<reference evidence="8" key="1">
    <citation type="submission" date="2020-01" db="EMBL/GenBank/DDBJ databases">
        <title>Genome Sequencing of Three Apophysomyces-Like Fungal Strains Confirms a Novel Fungal Genus in the Mucoromycota with divergent Burkholderia-like Endosymbiotic Bacteria.</title>
        <authorList>
            <person name="Stajich J.E."/>
            <person name="Macias A.M."/>
            <person name="Carter-House D."/>
            <person name="Lovett B."/>
            <person name="Kasson L.R."/>
            <person name="Berry K."/>
            <person name="Grigoriev I."/>
            <person name="Chang Y."/>
            <person name="Spatafora J."/>
            <person name="Kasson M.T."/>
        </authorList>
    </citation>
    <scope>NUCLEOTIDE SEQUENCE</scope>
    <source>
        <strain evidence="8">NRRL A-21654</strain>
    </source>
</reference>
<dbReference type="InterPro" id="IPR049560">
    <property type="entry name" value="MeTrfase_RsmB-F_NOP2_cat"/>
</dbReference>
<feature type="binding site" evidence="6">
    <location>
        <position position="245"/>
    </location>
    <ligand>
        <name>S-adenosyl-L-methionine</name>
        <dbReference type="ChEBI" id="CHEBI:59789"/>
    </ligand>
</feature>
<dbReference type="Pfam" id="PF01189">
    <property type="entry name" value="Methyltr_RsmB-F"/>
    <property type="match status" value="2"/>
</dbReference>
<dbReference type="InterPro" id="IPR029063">
    <property type="entry name" value="SAM-dependent_MTases_sf"/>
</dbReference>
<name>A0A8H7BSS5_9FUNG</name>
<dbReference type="PROSITE" id="PS51686">
    <property type="entry name" value="SAM_MT_RSMB_NOP"/>
    <property type="match status" value="1"/>
</dbReference>
<feature type="domain" description="SAM-dependent MTase RsmB/NOP-type" evidence="7">
    <location>
        <begin position="39"/>
        <end position="408"/>
    </location>
</feature>
<proteinExistence type="inferred from homology"/>
<evidence type="ECO:0000259" key="7">
    <source>
        <dbReference type="PROSITE" id="PS51686"/>
    </source>
</evidence>
<dbReference type="PANTHER" id="PTHR22807:SF16">
    <property type="entry name" value="SAM-DEPENDENT MTASE RSMB_NOP-TYPE DOMAIN-CONTAINING PROTEIN"/>
    <property type="match status" value="1"/>
</dbReference>
<accession>A0A8H7BSS5</accession>
<keyword evidence="1 6" id="KW-0489">Methyltransferase</keyword>
<dbReference type="AlphaFoldDB" id="A0A8H7BSS5"/>
<evidence type="ECO:0000256" key="2">
    <source>
        <dbReference type="ARBA" id="ARBA00022679"/>
    </source>
</evidence>
<dbReference type="SUPFAM" id="SSF53335">
    <property type="entry name" value="S-adenosyl-L-methionine-dependent methyltransferases"/>
    <property type="match status" value="1"/>
</dbReference>
<dbReference type="EMBL" id="JABAYA010000023">
    <property type="protein sequence ID" value="KAF7729681.1"/>
    <property type="molecule type" value="Genomic_DNA"/>
</dbReference>
<comment type="caution">
    <text evidence="6">Lacks conserved residue(s) required for the propagation of feature annotation.</text>
</comment>
<feature type="binding site" evidence="6">
    <location>
        <position position="187"/>
    </location>
    <ligand>
        <name>S-adenosyl-L-methionine</name>
        <dbReference type="ChEBI" id="CHEBI:59789"/>
    </ligand>
</feature>
<dbReference type="OrthoDB" id="6093671at2759"/>